<proteinExistence type="predicted"/>
<dbReference type="Pfam" id="PF00296">
    <property type="entry name" value="Bac_luciferase"/>
    <property type="match status" value="1"/>
</dbReference>
<dbReference type="Proteomes" id="UP001183648">
    <property type="component" value="Unassembled WGS sequence"/>
</dbReference>
<keyword evidence="4" id="KW-0503">Monooxygenase</keyword>
<evidence type="ECO:0000259" key="5">
    <source>
        <dbReference type="Pfam" id="PF00296"/>
    </source>
</evidence>
<feature type="domain" description="Luciferase-like" evidence="5">
    <location>
        <begin position="14"/>
        <end position="233"/>
    </location>
</feature>
<keyword evidence="7" id="KW-1185">Reference proteome</keyword>
<accession>A0ABU2C0B3</accession>
<name>A0ABU2C0B3_9ACTN</name>
<evidence type="ECO:0000313" key="7">
    <source>
        <dbReference type="Proteomes" id="UP001183648"/>
    </source>
</evidence>
<dbReference type="SUPFAM" id="SSF51679">
    <property type="entry name" value="Bacterial luciferase-like"/>
    <property type="match status" value="1"/>
</dbReference>
<evidence type="ECO:0000256" key="2">
    <source>
        <dbReference type="ARBA" id="ARBA00022643"/>
    </source>
</evidence>
<sequence>MQIGVALPQMAPDYAPDTTVRWARGIDAGPFSSVSAGERVTFTNPEMVASLAAAAAVTERVRVMANVWVLPQHPPAMVAQQVGTLDQLSAGRLTVAVGVGGREEDYRALGSPLERRHQRLDEAVAELRRLLDGGPAYDGGEPVGPLPVQEGGVPILAGALGPRAVARAARWADGVSGFSVAGHRRDFESVNRLADEAWAAAGRPAPTKVSGFFCCLGVDDALPRLQAFAERYLGFLGPELAAALAAEVEVADADRLRRTLAEAEAAGCDEVVLVPATADPACLDALAEVVGQRR</sequence>
<keyword evidence="2" id="KW-0288">FMN</keyword>
<dbReference type="InterPro" id="IPR036661">
    <property type="entry name" value="Luciferase-like_sf"/>
</dbReference>
<dbReference type="RefSeq" id="WP_310305315.1">
    <property type="nucleotide sequence ID" value="NZ_BAAAPS010000005.1"/>
</dbReference>
<keyword evidence="1" id="KW-0285">Flavoprotein</keyword>
<gene>
    <name evidence="6" type="ORF">J2S63_003650</name>
</gene>
<evidence type="ECO:0000313" key="6">
    <source>
        <dbReference type="EMBL" id="MDR7364097.1"/>
    </source>
</evidence>
<evidence type="ECO:0000256" key="3">
    <source>
        <dbReference type="ARBA" id="ARBA00023002"/>
    </source>
</evidence>
<comment type="caution">
    <text evidence="6">The sequence shown here is derived from an EMBL/GenBank/DDBJ whole genome shotgun (WGS) entry which is preliminary data.</text>
</comment>
<reference evidence="6 7" key="1">
    <citation type="submission" date="2023-07" db="EMBL/GenBank/DDBJ databases">
        <title>Sequencing the genomes of 1000 actinobacteria strains.</title>
        <authorList>
            <person name="Klenk H.-P."/>
        </authorList>
    </citation>
    <scope>NUCLEOTIDE SEQUENCE [LARGE SCALE GENOMIC DNA]</scope>
    <source>
        <strain evidence="6 7">DSM 19426</strain>
    </source>
</reference>
<dbReference type="InterPro" id="IPR050172">
    <property type="entry name" value="SsuD_RutA_monooxygenase"/>
</dbReference>
<dbReference type="PANTHER" id="PTHR42847:SF4">
    <property type="entry name" value="ALKANESULFONATE MONOOXYGENASE-RELATED"/>
    <property type="match status" value="1"/>
</dbReference>
<organism evidence="6 7">
    <name type="scientific">Nocardioides marmoribigeumensis</name>
    <dbReference type="NCBI Taxonomy" id="433649"/>
    <lineage>
        <taxon>Bacteria</taxon>
        <taxon>Bacillati</taxon>
        <taxon>Actinomycetota</taxon>
        <taxon>Actinomycetes</taxon>
        <taxon>Propionibacteriales</taxon>
        <taxon>Nocardioidaceae</taxon>
        <taxon>Nocardioides</taxon>
    </lineage>
</organism>
<evidence type="ECO:0000256" key="4">
    <source>
        <dbReference type="ARBA" id="ARBA00023033"/>
    </source>
</evidence>
<keyword evidence="3" id="KW-0560">Oxidoreductase</keyword>
<evidence type="ECO:0000256" key="1">
    <source>
        <dbReference type="ARBA" id="ARBA00022630"/>
    </source>
</evidence>
<dbReference type="Gene3D" id="3.20.20.30">
    <property type="entry name" value="Luciferase-like domain"/>
    <property type="match status" value="1"/>
</dbReference>
<dbReference type="PANTHER" id="PTHR42847">
    <property type="entry name" value="ALKANESULFONATE MONOOXYGENASE"/>
    <property type="match status" value="1"/>
</dbReference>
<dbReference type="InterPro" id="IPR011251">
    <property type="entry name" value="Luciferase-like_dom"/>
</dbReference>
<protein>
    <submittedName>
        <fullName evidence="6">Alkanesulfonate monooxygenase SsuD/methylene tetrahydromethanopterin reductase-like flavin-dependent oxidoreductase (Luciferase family)</fullName>
    </submittedName>
</protein>
<dbReference type="EMBL" id="JAVDYG010000001">
    <property type="protein sequence ID" value="MDR7364097.1"/>
    <property type="molecule type" value="Genomic_DNA"/>
</dbReference>